<dbReference type="Proteomes" id="UP001286313">
    <property type="component" value="Unassembled WGS sequence"/>
</dbReference>
<reference evidence="9" key="1">
    <citation type="submission" date="2023-10" db="EMBL/GenBank/DDBJ databases">
        <title>Genome assemblies of two species of porcelain crab, Petrolisthes cinctipes and Petrolisthes manimaculis (Anomura: Porcellanidae).</title>
        <authorList>
            <person name="Angst P."/>
        </authorList>
    </citation>
    <scope>NUCLEOTIDE SEQUENCE</scope>
    <source>
        <strain evidence="9">PB745_01</strain>
        <tissue evidence="9">Gill</tissue>
    </source>
</reference>
<dbReference type="SMART" id="SM00320">
    <property type="entry name" value="WD40"/>
    <property type="match status" value="7"/>
</dbReference>
<dbReference type="CDD" id="cd00200">
    <property type="entry name" value="WD40"/>
    <property type="match status" value="1"/>
</dbReference>
<feature type="compositionally biased region" description="Acidic residues" evidence="8">
    <location>
        <begin position="108"/>
        <end position="121"/>
    </location>
</feature>
<proteinExistence type="predicted"/>
<keyword evidence="2" id="KW-0963">Cytoplasm</keyword>
<dbReference type="Gene3D" id="2.130.10.10">
    <property type="entry name" value="YVTN repeat-like/Quinoprotein amine dehydrogenase"/>
    <property type="match status" value="1"/>
</dbReference>
<dbReference type="PROSITE" id="PS50082">
    <property type="entry name" value="WD_REPEATS_2"/>
    <property type="match status" value="5"/>
</dbReference>
<evidence type="ECO:0000256" key="4">
    <source>
        <dbReference type="ARBA" id="ARBA00022737"/>
    </source>
</evidence>
<comment type="subcellular location">
    <subcellularLocation>
        <location evidence="1">Cytoplasm</location>
    </subcellularLocation>
</comment>
<keyword evidence="10" id="KW-1185">Reference proteome</keyword>
<evidence type="ECO:0000256" key="1">
    <source>
        <dbReference type="ARBA" id="ARBA00004496"/>
    </source>
</evidence>
<dbReference type="PROSITE" id="PS00678">
    <property type="entry name" value="WD_REPEATS_1"/>
    <property type="match status" value="1"/>
</dbReference>
<comment type="function">
    <text evidence="5">Plays a role in angiogenesis and cell migration. In smooth muscle cell migration, may act through the RhoA pathway.</text>
</comment>
<sequence length="481" mass="52310">MRLLSSGAEHWSCKPGVESSILSGGRPYFFGLCVPTVIQRVSCHVGHSILVQVQLYAVETKMKDNTPPVSPGPAGVDEEHEFNIDDIGEVIELEDFDIDAESPGLSGADDDVDDDMDEEEEEEEAEAAAAAVEDMASLVFTNHKKSVFTCCVSPDGSLAASGGEDDMAYIWDVNSGNVLHSCSGHKDSIVQVCFSHDGSLLATGDLAGYIQVWKVATHTKIWEFEVEELSWMLWHHASHVLLAGTGKGEMWMWLVPHGNTRTFPSYGSSSTCGAFMRDGKRAVSGYEDGSVRVFDLKSGQSVQQWIPEEAKSVPVVSLDTHKDNNLIITGSYDGSARLLNVNNGKVVGNLNCVVELDNDEEPERPVNHIVEGVSFCPFLPNIAVTSTLAGYITFWDISSQVSRHVLAHDCGSSQLKWHPNEPLLYSSGLDGTVRSYDVRSGEPLAEYTGHTRNVLALDISRNASVLVTASDDATVRVFKLS</sequence>
<evidence type="ECO:0000256" key="2">
    <source>
        <dbReference type="ARBA" id="ARBA00022490"/>
    </source>
</evidence>
<accession>A0AAE1F1Y8</accession>
<evidence type="ECO:0000256" key="7">
    <source>
        <dbReference type="PROSITE-ProRule" id="PRU00221"/>
    </source>
</evidence>
<feature type="repeat" description="WD" evidence="7">
    <location>
        <begin position="140"/>
        <end position="181"/>
    </location>
</feature>
<dbReference type="EMBL" id="JAWQEG010003500">
    <property type="protein sequence ID" value="KAK3865950.1"/>
    <property type="molecule type" value="Genomic_DNA"/>
</dbReference>
<evidence type="ECO:0000256" key="6">
    <source>
        <dbReference type="ARBA" id="ARBA00072425"/>
    </source>
</evidence>
<dbReference type="SUPFAM" id="SSF50978">
    <property type="entry name" value="WD40 repeat-like"/>
    <property type="match status" value="1"/>
</dbReference>
<feature type="repeat" description="WD" evidence="7">
    <location>
        <begin position="263"/>
        <end position="304"/>
    </location>
</feature>
<dbReference type="PANTHER" id="PTHR19857:SF8">
    <property type="entry name" value="ANGIO-ASSOCIATED MIGRATORY CELL PROTEIN"/>
    <property type="match status" value="1"/>
</dbReference>
<protein>
    <recommendedName>
        <fullName evidence="6">Angio-associated migratory cell protein</fullName>
    </recommendedName>
</protein>
<evidence type="ECO:0000256" key="8">
    <source>
        <dbReference type="SAM" id="MobiDB-lite"/>
    </source>
</evidence>
<organism evidence="9 10">
    <name type="scientific">Petrolisthes cinctipes</name>
    <name type="common">Flat porcelain crab</name>
    <dbReference type="NCBI Taxonomy" id="88211"/>
    <lineage>
        <taxon>Eukaryota</taxon>
        <taxon>Metazoa</taxon>
        <taxon>Ecdysozoa</taxon>
        <taxon>Arthropoda</taxon>
        <taxon>Crustacea</taxon>
        <taxon>Multicrustacea</taxon>
        <taxon>Malacostraca</taxon>
        <taxon>Eumalacostraca</taxon>
        <taxon>Eucarida</taxon>
        <taxon>Decapoda</taxon>
        <taxon>Pleocyemata</taxon>
        <taxon>Anomura</taxon>
        <taxon>Galatheoidea</taxon>
        <taxon>Porcellanidae</taxon>
        <taxon>Petrolisthes</taxon>
    </lineage>
</organism>
<name>A0AAE1F1Y8_PETCI</name>
<keyword evidence="3 7" id="KW-0853">WD repeat</keyword>
<feature type="region of interest" description="Disordered" evidence="8">
    <location>
        <begin position="101"/>
        <end position="121"/>
    </location>
</feature>
<evidence type="ECO:0000313" key="10">
    <source>
        <dbReference type="Proteomes" id="UP001286313"/>
    </source>
</evidence>
<dbReference type="InterPro" id="IPR001680">
    <property type="entry name" value="WD40_rpt"/>
</dbReference>
<feature type="repeat" description="WD" evidence="7">
    <location>
        <begin position="405"/>
        <end position="446"/>
    </location>
</feature>
<dbReference type="InterPro" id="IPR015943">
    <property type="entry name" value="WD40/YVTN_repeat-like_dom_sf"/>
</dbReference>
<evidence type="ECO:0000256" key="3">
    <source>
        <dbReference type="ARBA" id="ARBA00022574"/>
    </source>
</evidence>
<dbReference type="AlphaFoldDB" id="A0AAE1F1Y8"/>
<comment type="caution">
    <text evidence="9">The sequence shown here is derived from an EMBL/GenBank/DDBJ whole genome shotgun (WGS) entry which is preliminary data.</text>
</comment>
<dbReference type="GO" id="GO:0005737">
    <property type="term" value="C:cytoplasm"/>
    <property type="evidence" value="ECO:0007669"/>
    <property type="project" value="UniProtKB-SubCell"/>
</dbReference>
<gene>
    <name evidence="9" type="ORF">Pcinc_028472</name>
</gene>
<evidence type="ECO:0000256" key="5">
    <source>
        <dbReference type="ARBA" id="ARBA00059273"/>
    </source>
</evidence>
<feature type="repeat" description="WD" evidence="7">
    <location>
        <begin position="447"/>
        <end position="481"/>
    </location>
</feature>
<evidence type="ECO:0000313" key="9">
    <source>
        <dbReference type="EMBL" id="KAK3865950.1"/>
    </source>
</evidence>
<dbReference type="FunFam" id="2.130.10.10:FF:000074">
    <property type="entry name" value="Angio-associated migratory cell protein-like protein"/>
    <property type="match status" value="1"/>
</dbReference>
<dbReference type="PANTHER" id="PTHR19857">
    <property type="entry name" value="MITOCHONDRIAL DIVISION PROTEIN 1-RELATED"/>
    <property type="match status" value="1"/>
</dbReference>
<keyword evidence="4" id="KW-0677">Repeat</keyword>
<feature type="repeat" description="WD" evidence="7">
    <location>
        <begin position="182"/>
        <end position="223"/>
    </location>
</feature>
<dbReference type="InterPro" id="IPR036322">
    <property type="entry name" value="WD40_repeat_dom_sf"/>
</dbReference>
<dbReference type="InterPro" id="IPR051179">
    <property type="entry name" value="WD_repeat_multifunction"/>
</dbReference>
<dbReference type="Pfam" id="PF00400">
    <property type="entry name" value="WD40"/>
    <property type="match status" value="6"/>
</dbReference>
<dbReference type="PROSITE" id="PS50294">
    <property type="entry name" value="WD_REPEATS_REGION"/>
    <property type="match status" value="3"/>
</dbReference>
<dbReference type="InterPro" id="IPR019775">
    <property type="entry name" value="WD40_repeat_CS"/>
</dbReference>